<dbReference type="SMART" id="SM00238">
    <property type="entry name" value="BIR"/>
    <property type="match status" value="3"/>
</dbReference>
<dbReference type="GO" id="GO:0005634">
    <property type="term" value="C:nucleus"/>
    <property type="evidence" value="ECO:0007669"/>
    <property type="project" value="TreeGrafter"/>
</dbReference>
<dbReference type="InterPro" id="IPR001370">
    <property type="entry name" value="BIR_rpt"/>
</dbReference>
<dbReference type="PROSITE" id="PS50143">
    <property type="entry name" value="BIR_REPEAT_2"/>
    <property type="match status" value="3"/>
</dbReference>
<keyword evidence="3" id="KW-1185">Reference proteome</keyword>
<dbReference type="AlphaFoldDB" id="A0AAE0ZJH5"/>
<dbReference type="InterPro" id="IPR050784">
    <property type="entry name" value="IAP"/>
</dbReference>
<feature type="compositionally biased region" description="Polar residues" evidence="1">
    <location>
        <begin position="357"/>
        <end position="367"/>
    </location>
</feature>
<organism evidence="2 3">
    <name type="scientific">Elysia crispata</name>
    <name type="common">lettuce slug</name>
    <dbReference type="NCBI Taxonomy" id="231223"/>
    <lineage>
        <taxon>Eukaryota</taxon>
        <taxon>Metazoa</taxon>
        <taxon>Spiralia</taxon>
        <taxon>Lophotrochozoa</taxon>
        <taxon>Mollusca</taxon>
        <taxon>Gastropoda</taxon>
        <taxon>Heterobranchia</taxon>
        <taxon>Euthyneura</taxon>
        <taxon>Panpulmonata</taxon>
        <taxon>Sacoglossa</taxon>
        <taxon>Placobranchoidea</taxon>
        <taxon>Plakobranchidae</taxon>
        <taxon>Elysia</taxon>
    </lineage>
</organism>
<name>A0AAE0ZJH5_9GAST</name>
<dbReference type="GO" id="GO:0051726">
    <property type="term" value="P:regulation of cell cycle"/>
    <property type="evidence" value="ECO:0007669"/>
    <property type="project" value="TreeGrafter"/>
</dbReference>
<dbReference type="PANTHER" id="PTHR10044">
    <property type="entry name" value="INHIBITOR OF APOPTOSIS"/>
    <property type="match status" value="1"/>
</dbReference>
<gene>
    <name evidence="2" type="ORF">RRG08_043218</name>
</gene>
<dbReference type="Gene3D" id="1.10.1170.10">
    <property type="entry name" value="Inhibitor Of Apoptosis Protein (2mihbC-IAP-1), Chain A"/>
    <property type="match status" value="3"/>
</dbReference>
<dbReference type="Pfam" id="PF00653">
    <property type="entry name" value="BIR"/>
    <property type="match status" value="2"/>
</dbReference>
<accession>A0AAE0ZJH5</accession>
<dbReference type="GO" id="GO:0005737">
    <property type="term" value="C:cytoplasm"/>
    <property type="evidence" value="ECO:0007669"/>
    <property type="project" value="TreeGrafter"/>
</dbReference>
<evidence type="ECO:0000256" key="1">
    <source>
        <dbReference type="SAM" id="MobiDB-lite"/>
    </source>
</evidence>
<dbReference type="PANTHER" id="PTHR10044:SF139">
    <property type="entry name" value="DEATH-ASSOCIATED INHIBITOR OF APOPTOSIS 2"/>
    <property type="match status" value="1"/>
</dbReference>
<proteinExistence type="predicted"/>
<evidence type="ECO:0000313" key="3">
    <source>
        <dbReference type="Proteomes" id="UP001283361"/>
    </source>
</evidence>
<comment type="caution">
    <text evidence="2">The sequence shown here is derived from an EMBL/GenBank/DDBJ whole genome shotgun (WGS) entry which is preliminary data.</text>
</comment>
<feature type="compositionally biased region" description="Low complexity" evidence="1">
    <location>
        <begin position="375"/>
        <end position="394"/>
    </location>
</feature>
<reference evidence="2" key="1">
    <citation type="journal article" date="2023" name="G3 (Bethesda)">
        <title>A reference genome for the long-term kleptoplast-retaining sea slug Elysia crispata morphotype clarki.</title>
        <authorList>
            <person name="Eastman K.E."/>
            <person name="Pendleton A.L."/>
            <person name="Shaikh M.A."/>
            <person name="Suttiyut T."/>
            <person name="Ogas R."/>
            <person name="Tomko P."/>
            <person name="Gavelis G."/>
            <person name="Widhalm J.R."/>
            <person name="Wisecaver J.H."/>
        </authorList>
    </citation>
    <scope>NUCLEOTIDE SEQUENCE</scope>
    <source>
        <strain evidence="2">ECLA1</strain>
    </source>
</reference>
<evidence type="ECO:0000313" key="2">
    <source>
        <dbReference type="EMBL" id="KAK3770061.1"/>
    </source>
</evidence>
<sequence length="644" mass="70656">MDYQLESPETPKYKRLQTFYASPLPNQNKLSLSNTPIKFAEAGFARKPTALHDEVECETCGIKFKGWSGESPLAVHRTLSPNCPFLNSPPTSVNGSTHTQRAHTKIRRQLFPDTFISTTFSAADFELPFFPKVGDNLMLFESHRLMTFSNVHSSESAMYARAGFILNKNTGKAVCVFCNVQIEFDISKSSHTSHLEIEHETQSPSCPFSQGFDLGNISRDDEAQIRNKVLEQQLSDKLNGKQSKCKYIIRHPEFEDKKCRQGTFITWPKLHASLFPSDLMVMAGFYYSGFMDKVQCFACGVSLYNWSPPADPARQHAKASPSCHFLMDTCGQDFIQAAQTDQLIVDVEHEEAPDQDAASSVTDSLIQSPSPPSSPAAATPSTAAASSPSVSPGSPTLDLEAVKAAMACQYPKYSIERIAHAVRKFFIDSCGRYPNTGLLLGTLKAADENHIRLCEKSQEVAIKDSVIQAKDSQLQATRSELQAKDSVIQAKDSQLQAKDSELQRAAFELQWRNLEMRSELEQQFVGQIQQARESASVSVRPLVCLCVCPSTSLPLCLSVHLSASVSVRPLVCLCVCPSTCLPLCLSVHLSASVSVRPLVCLCVCPSTSLPLCLSVHLSASVSVRPLVCLCVCPSTCLPLCLSVH</sequence>
<protein>
    <submittedName>
        <fullName evidence="2">Uncharacterized protein</fullName>
    </submittedName>
</protein>
<feature type="region of interest" description="Disordered" evidence="1">
    <location>
        <begin position="350"/>
        <end position="394"/>
    </location>
</feature>
<dbReference type="Proteomes" id="UP001283361">
    <property type="component" value="Unassembled WGS sequence"/>
</dbReference>
<dbReference type="CDD" id="cd00022">
    <property type="entry name" value="BIR"/>
    <property type="match status" value="1"/>
</dbReference>
<dbReference type="SUPFAM" id="SSF57924">
    <property type="entry name" value="Inhibitor of apoptosis (IAP) repeat"/>
    <property type="match status" value="3"/>
</dbReference>
<dbReference type="EMBL" id="JAWDGP010003869">
    <property type="protein sequence ID" value="KAK3770061.1"/>
    <property type="molecule type" value="Genomic_DNA"/>
</dbReference>